<evidence type="ECO:0000256" key="1">
    <source>
        <dbReference type="SAM" id="Phobius"/>
    </source>
</evidence>
<organism evidence="2">
    <name type="scientific">hydrothermal vent metagenome</name>
    <dbReference type="NCBI Taxonomy" id="652676"/>
    <lineage>
        <taxon>unclassified sequences</taxon>
        <taxon>metagenomes</taxon>
        <taxon>ecological metagenomes</taxon>
    </lineage>
</organism>
<gene>
    <name evidence="2" type="ORF">MNBD_BACTEROID05-1252</name>
</gene>
<reference evidence="2" key="1">
    <citation type="submission" date="2018-06" db="EMBL/GenBank/DDBJ databases">
        <authorList>
            <person name="Zhirakovskaya E."/>
        </authorList>
    </citation>
    <scope>NUCLEOTIDE SEQUENCE</scope>
</reference>
<accession>A0A3B0TZT8</accession>
<dbReference type="AlphaFoldDB" id="A0A3B0TZT8"/>
<dbReference type="EMBL" id="UOEN01000115">
    <property type="protein sequence ID" value="VAW12626.1"/>
    <property type="molecule type" value="Genomic_DNA"/>
</dbReference>
<evidence type="ECO:0000313" key="2">
    <source>
        <dbReference type="EMBL" id="VAW12626.1"/>
    </source>
</evidence>
<feature type="transmembrane region" description="Helical" evidence="1">
    <location>
        <begin position="50"/>
        <end position="66"/>
    </location>
</feature>
<sequence>MNNHYTVLGIAVVSCLFFFSGFLEVNKALKLLPHFGTIDTWSVRHTKTKMTAGFVLLLADLIIFVFW</sequence>
<proteinExistence type="predicted"/>
<protein>
    <submittedName>
        <fullName evidence="2">Uncharacterized protein</fullName>
    </submittedName>
</protein>
<keyword evidence="1" id="KW-0472">Membrane</keyword>
<keyword evidence="1" id="KW-0812">Transmembrane</keyword>
<feature type="transmembrane region" description="Helical" evidence="1">
    <location>
        <begin position="6"/>
        <end position="29"/>
    </location>
</feature>
<keyword evidence="1" id="KW-1133">Transmembrane helix</keyword>
<name>A0A3B0TZT8_9ZZZZ</name>